<organism evidence="2 3">
    <name type="scientific">Streptomyces lasiicapitis</name>
    <dbReference type="NCBI Taxonomy" id="1923961"/>
    <lineage>
        <taxon>Bacteria</taxon>
        <taxon>Bacillati</taxon>
        <taxon>Actinomycetota</taxon>
        <taxon>Actinomycetes</taxon>
        <taxon>Kitasatosporales</taxon>
        <taxon>Streptomycetaceae</taxon>
        <taxon>Streptomyces</taxon>
    </lineage>
</organism>
<sequence length="106" mass="11585">MTTTWDPEEVFRDGNMVNQAFEAMQQRFNSTPCWECKGRQTTALIYLNVVAVNCKACGGATRIGHITQLWAPNTTAPGRAAPLLRAAGPPTRSVNGHTQRRINGDA</sequence>
<keyword evidence="3" id="KW-1185">Reference proteome</keyword>
<dbReference type="Proteomes" id="UP000656881">
    <property type="component" value="Unassembled WGS sequence"/>
</dbReference>
<reference evidence="3" key="1">
    <citation type="journal article" date="2019" name="Int. J. Syst. Evol. Microbiol.">
        <title>The Global Catalogue of Microorganisms (GCM) 10K type strain sequencing project: providing services to taxonomists for standard genome sequencing and annotation.</title>
        <authorList>
            <consortium name="The Broad Institute Genomics Platform"/>
            <consortium name="The Broad Institute Genome Sequencing Center for Infectious Disease"/>
            <person name="Wu L."/>
            <person name="Ma J."/>
        </authorList>
    </citation>
    <scope>NUCLEOTIDE SEQUENCE [LARGE SCALE GENOMIC DNA]</scope>
    <source>
        <strain evidence="3">CGMCC 4.7349</strain>
    </source>
</reference>
<evidence type="ECO:0000256" key="1">
    <source>
        <dbReference type="SAM" id="MobiDB-lite"/>
    </source>
</evidence>
<comment type="caution">
    <text evidence="2">The sequence shown here is derived from an EMBL/GenBank/DDBJ whole genome shotgun (WGS) entry which is preliminary data.</text>
</comment>
<accession>A0ABQ2LJ98</accession>
<name>A0ABQ2LJ98_9ACTN</name>
<protein>
    <submittedName>
        <fullName evidence="2">Uncharacterized protein</fullName>
    </submittedName>
</protein>
<proteinExistence type="predicted"/>
<dbReference type="EMBL" id="BMNG01000001">
    <property type="protein sequence ID" value="GGO35736.1"/>
    <property type="molecule type" value="Genomic_DNA"/>
</dbReference>
<evidence type="ECO:0000313" key="2">
    <source>
        <dbReference type="EMBL" id="GGO35736.1"/>
    </source>
</evidence>
<feature type="region of interest" description="Disordered" evidence="1">
    <location>
        <begin position="85"/>
        <end position="106"/>
    </location>
</feature>
<evidence type="ECO:0000313" key="3">
    <source>
        <dbReference type="Proteomes" id="UP000656881"/>
    </source>
</evidence>
<gene>
    <name evidence="2" type="ORF">GCM10012286_06770</name>
</gene>